<reference evidence="1" key="1">
    <citation type="submission" date="2021-06" db="EMBL/GenBank/DDBJ databases">
        <authorList>
            <person name="Kallberg Y."/>
            <person name="Tangrot J."/>
            <person name="Rosling A."/>
        </authorList>
    </citation>
    <scope>NUCLEOTIDE SEQUENCE</scope>
    <source>
        <strain evidence="1">CL356</strain>
    </source>
</reference>
<dbReference type="Proteomes" id="UP000789525">
    <property type="component" value="Unassembled WGS sequence"/>
</dbReference>
<feature type="non-terminal residue" evidence="1">
    <location>
        <position position="1"/>
    </location>
</feature>
<accession>A0ACA9MFZ1</accession>
<evidence type="ECO:0000313" key="2">
    <source>
        <dbReference type="Proteomes" id="UP000789525"/>
    </source>
</evidence>
<dbReference type="EMBL" id="CAJVPT010011638">
    <property type="protein sequence ID" value="CAG8580709.1"/>
    <property type="molecule type" value="Genomic_DNA"/>
</dbReference>
<proteinExistence type="predicted"/>
<protein>
    <submittedName>
        <fullName evidence="1">14061_t:CDS:1</fullName>
    </submittedName>
</protein>
<evidence type="ECO:0000313" key="1">
    <source>
        <dbReference type="EMBL" id="CAG8580709.1"/>
    </source>
</evidence>
<organism evidence="1 2">
    <name type="scientific">Acaulospora colombiana</name>
    <dbReference type="NCBI Taxonomy" id="27376"/>
    <lineage>
        <taxon>Eukaryota</taxon>
        <taxon>Fungi</taxon>
        <taxon>Fungi incertae sedis</taxon>
        <taxon>Mucoromycota</taxon>
        <taxon>Glomeromycotina</taxon>
        <taxon>Glomeromycetes</taxon>
        <taxon>Diversisporales</taxon>
        <taxon>Acaulosporaceae</taxon>
        <taxon>Acaulospora</taxon>
    </lineage>
</organism>
<comment type="caution">
    <text evidence="1">The sequence shown here is derived from an EMBL/GenBank/DDBJ whole genome shotgun (WGS) entry which is preliminary data.</text>
</comment>
<sequence length="1063" mass="122181">KNDAKNRDDLDLETNRKYCGSLQKACKFLFIYSLPLTHVDLTANSIIHTFSHVARHLDRTMVLPDFSHLPYCIETLKTTFPTVNFISQSKFERWTRERFRKPIAQHFHITNGTFAPSVISHNEPTQDNSHHSVNCFNRFDIQLNHESTYHSLQVERDALSDLRKLLIKSFLHSDAEVLLIKNDMDQDAGSHPVATYSTRIAWEAWKIKMALGPYVAVHWKMEEMRAENMHTCVDRLKSKLMKIKNKYGIQNVYLSTDYPISSEFAHPNSYKRFKQHHHRAILMLNSTVNINSWISLGAGELRRELENFSGKDPGNGNNRGGDGLGVFGDGEVQRVLDQMDVANSGACSHERWETLGERSQKRKTRGILFHLLLYVQAKDLMETPDEEEAVPMPYNDGICTCDFFIIANCEYVDETEERENYDPVKYLDLDPNLNFEFPLGTTVYHITREFHKSTRSNIGRHVTALASAQSADGSLSVNIVMPYYSFLKHMYKFSSYCKLRIRIRDEHGKWKSVKFSVHRFWLNTQTQQSFPAVKSKSSKQNLVRVFMIGQSSQYSSVFRSNNVSSIYSAKRSLPSEFSDVYFCKAAAELVTYLNVIADVSLFSESESRGADVVHIHGSINALAVEFIKEFHKDNNPQNIPSSTVYTLHDHYDEQLYSVGPKNLNRFVDAKKFRARNLRYFRGDRLFPSPLGINGSNVATFVSKEGAQYIVERTPDFYMRGLIMPSILLKAENRQWVGINRDLDPITLSPFDSTVLLESNSIYPDNIDSFNVDLFYAEVAESMELQPLIHTAKMNAKKYLIREGLLEEEDLKKPLLFFTGNFGYHKGFQFFDSVAGILKKHNAKIMIVVPKDDLPRDEGGDNVEELMGKYPDEVMVFHDEQMVAEWEALFRAAADMQFLPLFKEPYGMLDTVGGFLFGNMIVGSGTRESIELFVNETLKKNTDKDGSDNNGQTPENLAEDDRNDKEIEQYHKSISYFSFDFDPRDLKSTIESLDLGLELAVENWKSMESDVRNGELFLRKLIKDAQRLIRNSKNDEIERYKKVYKVAMLQTNDELVEAQNVMET</sequence>
<gene>
    <name evidence="1" type="ORF">ACOLOM_LOCUS5960</name>
</gene>
<name>A0ACA9MFZ1_9GLOM</name>
<keyword evidence="2" id="KW-1185">Reference proteome</keyword>